<evidence type="ECO:0000313" key="1">
    <source>
        <dbReference type="EMBL" id="GAE16813.1"/>
    </source>
</evidence>
<organism evidence="1 2">
    <name type="scientific">Bacteroides pyogenes JCM 6292</name>
    <dbReference type="NCBI Taxonomy" id="1235809"/>
    <lineage>
        <taxon>Bacteria</taxon>
        <taxon>Pseudomonadati</taxon>
        <taxon>Bacteroidota</taxon>
        <taxon>Bacteroidia</taxon>
        <taxon>Bacteroidales</taxon>
        <taxon>Bacteroidaceae</taxon>
        <taxon>Bacteroides</taxon>
    </lineage>
</organism>
<gene>
    <name evidence="1" type="ORF">JCM6292_3308</name>
</gene>
<reference evidence="1 2" key="1">
    <citation type="journal article" date="2014" name="Genome Announc.">
        <title>Draft Genome Sequences of Three Strains of Bacteroides pyogenes Isolated from a Cat and Swine.</title>
        <authorList>
            <person name="Sakamoto M."/>
            <person name="Oshima K."/>
            <person name="Suda W."/>
            <person name="Kitamura K."/>
            <person name="Iida T."/>
            <person name="Hattori M."/>
            <person name="Ohkuma M."/>
        </authorList>
    </citation>
    <scope>NUCLEOTIDE SEQUENCE [LARGE SCALE GENOMIC DNA]</scope>
    <source>
        <strain evidence="1 2">JCM 6292</strain>
    </source>
</reference>
<proteinExistence type="predicted"/>
<dbReference type="EMBL" id="BAIQ01000044">
    <property type="protein sequence ID" value="GAE16813.1"/>
    <property type="molecule type" value="Genomic_DNA"/>
</dbReference>
<accession>W4PBP9</accession>
<dbReference type="AlphaFoldDB" id="W4PBP9"/>
<dbReference type="Proteomes" id="UP000018861">
    <property type="component" value="Unassembled WGS sequence"/>
</dbReference>
<dbReference type="SUPFAM" id="SSF56988">
    <property type="entry name" value="Anthrax protective antigen"/>
    <property type="match status" value="1"/>
</dbReference>
<name>W4PBP9_9BACE</name>
<comment type="caution">
    <text evidence="1">The sequence shown here is derived from an EMBL/GenBank/DDBJ whole genome shotgun (WGS) entry which is preliminary data.</text>
</comment>
<sequence>MLYIDGEQIVDNDGGHSGRRAEGKVALEKGLHELRLLYFEDYMGQELEVGYSGRNIEETVLPDTMLFLPD</sequence>
<protein>
    <submittedName>
        <fullName evidence="1">Transcriptional regulator, MecI family</fullName>
    </submittedName>
</protein>
<evidence type="ECO:0000313" key="2">
    <source>
        <dbReference type="Proteomes" id="UP000018861"/>
    </source>
</evidence>